<reference evidence="3" key="1">
    <citation type="journal article" date="2020" name="Nat. Commun.">
        <title>Genome sequence of the cluster root forming white lupin.</title>
        <authorList>
            <person name="Hufnagel B."/>
            <person name="Marques A."/>
            <person name="Soriano A."/>
            <person name="Marques L."/>
            <person name="Divol F."/>
            <person name="Doumas P."/>
            <person name="Sallet E."/>
            <person name="Mancinotti D."/>
            <person name="Carrere S."/>
            <person name="Marande W."/>
            <person name="Arribat S."/>
            <person name="Keller J."/>
            <person name="Huneau C."/>
            <person name="Blein T."/>
            <person name="Aime D."/>
            <person name="Laguerre M."/>
            <person name="Taylor J."/>
            <person name="Schubert V."/>
            <person name="Nelson M."/>
            <person name="Geu-Flores F."/>
            <person name="Crespi M."/>
            <person name="Gallardo-Guerrero K."/>
            <person name="Delaux P.-M."/>
            <person name="Salse J."/>
            <person name="Berges H."/>
            <person name="Guyot R."/>
            <person name="Gouzy J."/>
            <person name="Peret B."/>
        </authorList>
    </citation>
    <scope>NUCLEOTIDE SEQUENCE [LARGE SCALE GENOMIC DNA]</scope>
    <source>
        <strain evidence="3">cv. Amiga</strain>
    </source>
</reference>
<keyword evidence="3" id="KW-1185">Reference proteome</keyword>
<evidence type="ECO:0000256" key="1">
    <source>
        <dbReference type="SAM" id="MobiDB-lite"/>
    </source>
</evidence>
<gene>
    <name evidence="2" type="ORF">Lalb_Chr21g0309451</name>
</gene>
<evidence type="ECO:0000313" key="2">
    <source>
        <dbReference type="EMBL" id="KAE9589481.1"/>
    </source>
</evidence>
<name>A0A6A4NKS0_LUPAL</name>
<dbReference type="AlphaFoldDB" id="A0A6A4NKS0"/>
<accession>A0A6A4NKS0</accession>
<evidence type="ECO:0000313" key="3">
    <source>
        <dbReference type="Proteomes" id="UP000447434"/>
    </source>
</evidence>
<feature type="compositionally biased region" description="Low complexity" evidence="1">
    <location>
        <begin position="14"/>
        <end position="24"/>
    </location>
</feature>
<protein>
    <submittedName>
        <fullName evidence="2">Uncharacterized protein</fullName>
    </submittedName>
</protein>
<organism evidence="2 3">
    <name type="scientific">Lupinus albus</name>
    <name type="common">White lupine</name>
    <name type="synonym">Lupinus termis</name>
    <dbReference type="NCBI Taxonomy" id="3870"/>
    <lineage>
        <taxon>Eukaryota</taxon>
        <taxon>Viridiplantae</taxon>
        <taxon>Streptophyta</taxon>
        <taxon>Embryophyta</taxon>
        <taxon>Tracheophyta</taxon>
        <taxon>Spermatophyta</taxon>
        <taxon>Magnoliopsida</taxon>
        <taxon>eudicotyledons</taxon>
        <taxon>Gunneridae</taxon>
        <taxon>Pentapetalae</taxon>
        <taxon>rosids</taxon>
        <taxon>fabids</taxon>
        <taxon>Fabales</taxon>
        <taxon>Fabaceae</taxon>
        <taxon>Papilionoideae</taxon>
        <taxon>50 kb inversion clade</taxon>
        <taxon>genistoids sensu lato</taxon>
        <taxon>core genistoids</taxon>
        <taxon>Genisteae</taxon>
        <taxon>Lupinus</taxon>
    </lineage>
</organism>
<dbReference type="Proteomes" id="UP000447434">
    <property type="component" value="Chromosome 21"/>
</dbReference>
<comment type="caution">
    <text evidence="2">The sequence shown here is derived from an EMBL/GenBank/DDBJ whole genome shotgun (WGS) entry which is preliminary data.</text>
</comment>
<sequence length="92" mass="10126">MDGYGSGHRSQIVSGKSGYGSSKKYGSDPEVARSSYGGATVGKPWDCGDAEVKRKKRLARYKVYKVEGKVKATFRNGIQWIKDKCSRIVNGF</sequence>
<feature type="region of interest" description="Disordered" evidence="1">
    <location>
        <begin position="1"/>
        <end position="47"/>
    </location>
</feature>
<dbReference type="PANTHER" id="PTHR33193">
    <property type="entry name" value="DOMAIN PROTEIN, PUTATIVE (DUF3511)-RELATED"/>
    <property type="match status" value="1"/>
</dbReference>
<dbReference type="PANTHER" id="PTHR33193:SF66">
    <property type="entry name" value="DUF3511 DOMAIN PROTEIN"/>
    <property type="match status" value="1"/>
</dbReference>
<dbReference type="InterPro" id="IPR021899">
    <property type="entry name" value="DUF3511"/>
</dbReference>
<dbReference type="Pfam" id="PF12023">
    <property type="entry name" value="DUF3511"/>
    <property type="match status" value="1"/>
</dbReference>
<proteinExistence type="predicted"/>
<dbReference type="EMBL" id="WOCE01000021">
    <property type="protein sequence ID" value="KAE9589481.1"/>
    <property type="molecule type" value="Genomic_DNA"/>
</dbReference>
<dbReference type="OrthoDB" id="660385at2759"/>